<evidence type="ECO:0000313" key="1">
    <source>
        <dbReference type="EMBL" id="GAA1859575.1"/>
    </source>
</evidence>
<keyword evidence="2" id="KW-1185">Reference proteome</keyword>
<sequence>MTATFERTGTSQEATDDELRRLLGLPLVRTVVYEHGEFTEACKACGHVPPTSIPPELPPGEPVVDVVQDPRALRTAARTVAWLVDVLDQRRPPKQVVNLAVPEVLRYLRAVPTGPSGLRGGARLLSARASQPHEGAVEVAAMIRLGGRLRAMAASFVLAGLDAWTCTTVRIL</sequence>
<evidence type="ECO:0000313" key="2">
    <source>
        <dbReference type="Proteomes" id="UP001500449"/>
    </source>
</evidence>
<dbReference type="Pfam" id="PF20060">
    <property type="entry name" value="DUF6459"/>
    <property type="match status" value="1"/>
</dbReference>
<accession>A0ABN2N9V3</accession>
<name>A0ABN2N9V3_9PSEU</name>
<proteinExistence type="predicted"/>
<gene>
    <name evidence="1" type="ORF">GCM10009836_44740</name>
</gene>
<organism evidence="1 2">
    <name type="scientific">Pseudonocardia ailaonensis</name>
    <dbReference type="NCBI Taxonomy" id="367279"/>
    <lineage>
        <taxon>Bacteria</taxon>
        <taxon>Bacillati</taxon>
        <taxon>Actinomycetota</taxon>
        <taxon>Actinomycetes</taxon>
        <taxon>Pseudonocardiales</taxon>
        <taxon>Pseudonocardiaceae</taxon>
        <taxon>Pseudonocardia</taxon>
    </lineage>
</organism>
<dbReference type="InterPro" id="IPR045596">
    <property type="entry name" value="DUF6459"/>
</dbReference>
<dbReference type="EMBL" id="BAAAQK010000017">
    <property type="protein sequence ID" value="GAA1859575.1"/>
    <property type="molecule type" value="Genomic_DNA"/>
</dbReference>
<comment type="caution">
    <text evidence="1">The sequence shown here is derived from an EMBL/GenBank/DDBJ whole genome shotgun (WGS) entry which is preliminary data.</text>
</comment>
<dbReference type="RefSeq" id="WP_344420326.1">
    <property type="nucleotide sequence ID" value="NZ_BAAAQK010000017.1"/>
</dbReference>
<protein>
    <submittedName>
        <fullName evidence="1">Uncharacterized protein</fullName>
    </submittedName>
</protein>
<reference evidence="1 2" key="1">
    <citation type="journal article" date="2019" name="Int. J. Syst. Evol. Microbiol.">
        <title>The Global Catalogue of Microorganisms (GCM) 10K type strain sequencing project: providing services to taxonomists for standard genome sequencing and annotation.</title>
        <authorList>
            <consortium name="The Broad Institute Genomics Platform"/>
            <consortium name="The Broad Institute Genome Sequencing Center for Infectious Disease"/>
            <person name="Wu L."/>
            <person name="Ma J."/>
        </authorList>
    </citation>
    <scope>NUCLEOTIDE SEQUENCE [LARGE SCALE GENOMIC DNA]</scope>
    <source>
        <strain evidence="1 2">JCM 16009</strain>
    </source>
</reference>
<dbReference type="Proteomes" id="UP001500449">
    <property type="component" value="Unassembled WGS sequence"/>
</dbReference>